<organism evidence="1">
    <name type="scientific">Panstrongylus lignarius</name>
    <dbReference type="NCBI Taxonomy" id="156445"/>
    <lineage>
        <taxon>Eukaryota</taxon>
        <taxon>Metazoa</taxon>
        <taxon>Ecdysozoa</taxon>
        <taxon>Arthropoda</taxon>
        <taxon>Hexapoda</taxon>
        <taxon>Insecta</taxon>
        <taxon>Pterygota</taxon>
        <taxon>Neoptera</taxon>
        <taxon>Paraneoptera</taxon>
        <taxon>Hemiptera</taxon>
        <taxon>Heteroptera</taxon>
        <taxon>Panheteroptera</taxon>
        <taxon>Cimicomorpha</taxon>
        <taxon>Reduviidae</taxon>
        <taxon>Triatominae</taxon>
        <taxon>Panstrongylus</taxon>
    </lineage>
</organism>
<name>A0A224XYD4_9HEMI</name>
<dbReference type="EMBL" id="GFTR01001408">
    <property type="protein sequence ID" value="JAW15018.1"/>
    <property type="molecule type" value="Transcribed_RNA"/>
</dbReference>
<sequence>MDLVYLSETMTYNSIRNPIYERYAETQWQPKYVTDKACKQQKSSNNYHRSGENCKLCREKQKMKSLSNYIRSKSIECTVKSTSIPEECDDDHCK</sequence>
<reference evidence="1" key="1">
    <citation type="journal article" date="2018" name="PLoS Negl. Trop. Dis.">
        <title>An insight into the salivary gland and fat body transcriptome of Panstrongylus lignarius (Hemiptera: Heteroptera), the main vector of Chagas disease in Peru.</title>
        <authorList>
            <person name="Nevoa J.C."/>
            <person name="Mendes M.T."/>
            <person name="da Silva M.V."/>
            <person name="Soares S.C."/>
            <person name="Oliveira C.J.F."/>
            <person name="Ribeiro J.M.C."/>
        </authorList>
    </citation>
    <scope>NUCLEOTIDE SEQUENCE</scope>
</reference>
<proteinExistence type="predicted"/>
<accession>A0A224XYD4</accession>
<protein>
    <submittedName>
        <fullName evidence="1">Uncharacterized protein</fullName>
    </submittedName>
</protein>
<evidence type="ECO:0000313" key="1">
    <source>
        <dbReference type="EMBL" id="JAW15018.1"/>
    </source>
</evidence>
<dbReference type="AlphaFoldDB" id="A0A224XYD4"/>